<gene>
    <name evidence="6" type="primary">PCBD</name>
    <name evidence="6" type="ORF">TSPGSL018_21708</name>
</gene>
<dbReference type="CDD" id="cd00913">
    <property type="entry name" value="PCD_DCoH_subfamily_a"/>
    <property type="match status" value="1"/>
</dbReference>
<evidence type="ECO:0000256" key="4">
    <source>
        <dbReference type="ARBA" id="ARBA00023239"/>
    </source>
</evidence>
<accession>A0A061QX24</accession>
<dbReference type="AlphaFoldDB" id="A0A061QX24"/>
<comment type="similarity">
    <text evidence="2">Belongs to the pterin-4-alpha-carbinolamine dehydratase family.</text>
</comment>
<dbReference type="PANTHER" id="PTHR12599:SF0">
    <property type="entry name" value="PTERIN-4-ALPHA-CARBINOLAMINE DEHYDRATASE"/>
    <property type="match status" value="1"/>
</dbReference>
<evidence type="ECO:0000256" key="2">
    <source>
        <dbReference type="ARBA" id="ARBA00006472"/>
    </source>
</evidence>
<dbReference type="Gene3D" id="3.30.1360.20">
    <property type="entry name" value="Transcriptional coactivator/pterin dehydratase"/>
    <property type="match status" value="1"/>
</dbReference>
<proteinExistence type="inferred from homology"/>
<evidence type="ECO:0000256" key="5">
    <source>
        <dbReference type="ARBA" id="ARBA00030497"/>
    </source>
</evidence>
<comment type="catalytic activity">
    <reaction evidence="1">
        <text>(4aS,6R)-4a-hydroxy-L-erythro-5,6,7,8-tetrahydrobiopterin = (6R)-L-erythro-6,7-dihydrobiopterin + H2O</text>
        <dbReference type="Rhea" id="RHEA:11920"/>
        <dbReference type="ChEBI" id="CHEBI:15377"/>
        <dbReference type="ChEBI" id="CHEBI:15642"/>
        <dbReference type="ChEBI" id="CHEBI:43120"/>
        <dbReference type="EC" id="4.2.1.96"/>
    </reaction>
</comment>
<keyword evidence="4" id="KW-0456">Lyase</keyword>
<evidence type="ECO:0000256" key="3">
    <source>
        <dbReference type="ARBA" id="ARBA00013252"/>
    </source>
</evidence>
<sequence>MEVLRTGLYRSSLAFARSRVASGAREQGRRVFIERSQFGELRIPLKSLANKVCSMSSEAEKLRTQSCAGMCGKDTPKLPESEVRNKMEALPLWRLSEDGKMISRKFVARNFTAALKFFNDVGEIAEREGHHPDLHLTNYREVRVDLSTHSIDGLALPDFILAAKLDAVEVDYSPKWKRENLPEES</sequence>
<dbReference type="GO" id="GO:0008124">
    <property type="term" value="F:4-alpha-hydroxytetrahydrobiopterin dehydratase activity"/>
    <property type="evidence" value="ECO:0007669"/>
    <property type="project" value="UniProtKB-EC"/>
</dbReference>
<dbReference type="InterPro" id="IPR036428">
    <property type="entry name" value="PCD_sf"/>
</dbReference>
<dbReference type="GO" id="GO:0006729">
    <property type="term" value="P:tetrahydrobiopterin biosynthetic process"/>
    <property type="evidence" value="ECO:0007669"/>
    <property type="project" value="InterPro"/>
</dbReference>
<name>A0A061QX24_9CHLO</name>
<dbReference type="EMBL" id="GBEZ01023911">
    <property type="protein sequence ID" value="JAC63019.1"/>
    <property type="molecule type" value="Transcribed_RNA"/>
</dbReference>
<dbReference type="EC" id="4.2.1.96" evidence="3"/>
<reference evidence="6" key="1">
    <citation type="submission" date="2014-05" db="EMBL/GenBank/DDBJ databases">
        <title>The transcriptome of the halophilic microalga Tetraselmis sp. GSL018 isolated from the Great Salt Lake, Utah.</title>
        <authorList>
            <person name="Jinkerson R.E."/>
            <person name="D'Adamo S."/>
            <person name="Posewitz M.C."/>
        </authorList>
    </citation>
    <scope>NUCLEOTIDE SEQUENCE</scope>
    <source>
        <strain evidence="6">GSL018</strain>
    </source>
</reference>
<dbReference type="Pfam" id="PF01329">
    <property type="entry name" value="Pterin_4a"/>
    <property type="match status" value="1"/>
</dbReference>
<organism evidence="6">
    <name type="scientific">Tetraselmis sp. GSL018</name>
    <dbReference type="NCBI Taxonomy" id="582737"/>
    <lineage>
        <taxon>Eukaryota</taxon>
        <taxon>Viridiplantae</taxon>
        <taxon>Chlorophyta</taxon>
        <taxon>core chlorophytes</taxon>
        <taxon>Chlorodendrophyceae</taxon>
        <taxon>Chlorodendrales</taxon>
        <taxon>Chlorodendraceae</taxon>
        <taxon>Tetraselmis</taxon>
    </lineage>
</organism>
<dbReference type="PANTHER" id="PTHR12599">
    <property type="entry name" value="PTERIN-4-ALPHA-CARBINOLAMINE DEHYDRATASE"/>
    <property type="match status" value="1"/>
</dbReference>
<protein>
    <recommendedName>
        <fullName evidence="3">4a-hydroxytetrahydrobiopterin dehydratase</fullName>
        <ecNumber evidence="3">4.2.1.96</ecNumber>
    </recommendedName>
    <alternativeName>
        <fullName evidence="5">4-alpha-hydroxy-tetrahydropterin dehydratase</fullName>
    </alternativeName>
</protein>
<dbReference type="SUPFAM" id="SSF55248">
    <property type="entry name" value="PCD-like"/>
    <property type="match status" value="1"/>
</dbReference>
<dbReference type="InterPro" id="IPR001533">
    <property type="entry name" value="Pterin_deHydtase"/>
</dbReference>
<evidence type="ECO:0000313" key="6">
    <source>
        <dbReference type="EMBL" id="JAC63019.1"/>
    </source>
</evidence>
<evidence type="ECO:0000256" key="1">
    <source>
        <dbReference type="ARBA" id="ARBA00001554"/>
    </source>
</evidence>